<dbReference type="Pfam" id="PF04932">
    <property type="entry name" value="Wzy_C"/>
    <property type="match status" value="1"/>
</dbReference>
<evidence type="ECO:0000256" key="5">
    <source>
        <dbReference type="SAM" id="Phobius"/>
    </source>
</evidence>
<feature type="transmembrane region" description="Helical" evidence="5">
    <location>
        <begin position="120"/>
        <end position="138"/>
    </location>
</feature>
<keyword evidence="4 5" id="KW-0472">Membrane</keyword>
<dbReference type="PANTHER" id="PTHR37422">
    <property type="entry name" value="TEICHURONIC ACID BIOSYNTHESIS PROTEIN TUAE"/>
    <property type="match status" value="1"/>
</dbReference>
<dbReference type="AlphaFoldDB" id="A0A2M8LIJ3"/>
<feature type="transmembrane region" description="Helical" evidence="5">
    <location>
        <begin position="484"/>
        <end position="502"/>
    </location>
</feature>
<feature type="transmembrane region" description="Helical" evidence="5">
    <location>
        <begin position="150"/>
        <end position="170"/>
    </location>
</feature>
<keyword evidence="2 5" id="KW-0812">Transmembrane</keyword>
<comment type="caution">
    <text evidence="7">The sequence shown here is derived from an EMBL/GenBank/DDBJ whole genome shotgun (WGS) entry which is preliminary data.</text>
</comment>
<evidence type="ECO:0000256" key="1">
    <source>
        <dbReference type="ARBA" id="ARBA00004141"/>
    </source>
</evidence>
<organism evidence="7 8">
    <name type="scientific">Candidatus Uhrbacteria bacterium CG10_big_fil_rev_8_21_14_0_10_48_16</name>
    <dbReference type="NCBI Taxonomy" id="1975038"/>
    <lineage>
        <taxon>Bacteria</taxon>
        <taxon>Candidatus Uhriibacteriota</taxon>
    </lineage>
</organism>
<feature type="transmembrane region" description="Helical" evidence="5">
    <location>
        <begin position="83"/>
        <end position="108"/>
    </location>
</feature>
<evidence type="ECO:0000313" key="8">
    <source>
        <dbReference type="Proteomes" id="UP000231436"/>
    </source>
</evidence>
<protein>
    <recommendedName>
        <fullName evidence="6">O-antigen ligase-related domain-containing protein</fullName>
    </recommendedName>
</protein>
<proteinExistence type="predicted"/>
<evidence type="ECO:0000256" key="2">
    <source>
        <dbReference type="ARBA" id="ARBA00022692"/>
    </source>
</evidence>
<feature type="transmembrane region" description="Helical" evidence="5">
    <location>
        <begin position="176"/>
        <end position="194"/>
    </location>
</feature>
<dbReference type="PANTHER" id="PTHR37422:SF17">
    <property type="entry name" value="O-ANTIGEN LIGASE"/>
    <property type="match status" value="1"/>
</dbReference>
<reference evidence="8" key="1">
    <citation type="submission" date="2017-09" db="EMBL/GenBank/DDBJ databases">
        <title>Depth-based differentiation of microbial function through sediment-hosted aquifers and enrichment of novel symbionts in the deep terrestrial subsurface.</title>
        <authorList>
            <person name="Probst A.J."/>
            <person name="Ladd B."/>
            <person name="Jarett J.K."/>
            <person name="Geller-Mcgrath D.E."/>
            <person name="Sieber C.M.K."/>
            <person name="Emerson J.B."/>
            <person name="Anantharaman K."/>
            <person name="Thomas B.C."/>
            <person name="Malmstrom R."/>
            <person name="Stieglmeier M."/>
            <person name="Klingl A."/>
            <person name="Woyke T."/>
            <person name="Ryan C.M."/>
            <person name="Banfield J.F."/>
        </authorList>
    </citation>
    <scope>NUCLEOTIDE SEQUENCE [LARGE SCALE GENOMIC DNA]</scope>
</reference>
<dbReference type="GO" id="GO:0016020">
    <property type="term" value="C:membrane"/>
    <property type="evidence" value="ECO:0007669"/>
    <property type="project" value="UniProtKB-SubCell"/>
</dbReference>
<keyword evidence="3 5" id="KW-1133">Transmembrane helix</keyword>
<comment type="subcellular location">
    <subcellularLocation>
        <location evidence="1">Membrane</location>
        <topology evidence="1">Multi-pass membrane protein</topology>
    </subcellularLocation>
</comment>
<sequence>MINLRAVYKRAEEHTALATVFLFLLLAFLIVLQSIFSPALVLSGVLGGLLVIVAFLRPQFALGFLAVYLPFESIILKFTPDDVYVFARYGSELLIYLVALVVLIRILSGKKTYQQTPFDLPFALFVLVLLASALVNLVSPTVAILGLRQILRFMIIFFLVVQIAPTKTFIKNLTWVMFGVVVIQSMLGILQFIIGEPLDQFLLPSESRTLGTITLTSGVEQFWDPGSRIFATLGRYDRLGNFLYLFLLLGTAILFTKKLYQKHPWIIWLFVIGIPALVLTYSRSSWFAFLLGFLFIGLLMKHDRRVLAGFAAFVIFLSIVLAGSGLNVNLITESPGQSLSERFFESFSLARWRGEYYGLGRVFWFIHTPADVISASPILGFGPGQYGGGAVAALHNTKVYENLGLPFGVFGTDGAIDNNWFSLWGESGTLGMFFYLWFYLGLFFYALNVARTHKDPFVQALAMGVCAMLIGVGFNAFTSTLLEIRTSAFYLWLYAGFLYVLAEKGKKV</sequence>
<name>A0A2M8LIJ3_9BACT</name>
<dbReference type="EMBL" id="PFEU01000002">
    <property type="protein sequence ID" value="PJE77268.1"/>
    <property type="molecule type" value="Genomic_DNA"/>
</dbReference>
<feature type="transmembrane region" description="Helical" evidence="5">
    <location>
        <begin position="432"/>
        <end position="450"/>
    </location>
</feature>
<evidence type="ECO:0000256" key="4">
    <source>
        <dbReference type="ARBA" id="ARBA00023136"/>
    </source>
</evidence>
<dbReference type="Proteomes" id="UP000231436">
    <property type="component" value="Unassembled WGS sequence"/>
</dbReference>
<feature type="domain" description="O-antigen ligase-related" evidence="6">
    <location>
        <begin position="269"/>
        <end position="436"/>
    </location>
</feature>
<evidence type="ECO:0000256" key="3">
    <source>
        <dbReference type="ARBA" id="ARBA00022989"/>
    </source>
</evidence>
<accession>A0A2M8LIJ3</accession>
<feature type="transmembrane region" description="Helical" evidence="5">
    <location>
        <begin position="266"/>
        <end position="299"/>
    </location>
</feature>
<feature type="transmembrane region" description="Helical" evidence="5">
    <location>
        <begin position="242"/>
        <end position="260"/>
    </location>
</feature>
<feature type="transmembrane region" description="Helical" evidence="5">
    <location>
        <begin position="48"/>
        <end position="71"/>
    </location>
</feature>
<evidence type="ECO:0000313" key="7">
    <source>
        <dbReference type="EMBL" id="PJE77268.1"/>
    </source>
</evidence>
<feature type="transmembrane region" description="Helical" evidence="5">
    <location>
        <begin position="457"/>
        <end position="478"/>
    </location>
</feature>
<dbReference type="InterPro" id="IPR007016">
    <property type="entry name" value="O-antigen_ligase-rel_domated"/>
</dbReference>
<evidence type="ECO:0000259" key="6">
    <source>
        <dbReference type="Pfam" id="PF04932"/>
    </source>
</evidence>
<gene>
    <name evidence="7" type="ORF">COV05_00245</name>
</gene>
<feature type="transmembrane region" description="Helical" evidence="5">
    <location>
        <begin position="306"/>
        <end position="326"/>
    </location>
</feature>
<dbReference type="InterPro" id="IPR051533">
    <property type="entry name" value="WaaL-like"/>
</dbReference>
<feature type="transmembrane region" description="Helical" evidence="5">
    <location>
        <begin position="15"/>
        <end position="36"/>
    </location>
</feature>